<proteinExistence type="predicted"/>
<evidence type="ECO:0000313" key="1">
    <source>
        <dbReference type="EMBL" id="KAG8494654.1"/>
    </source>
</evidence>
<dbReference type="AlphaFoldDB" id="A0A8J5YWL4"/>
<evidence type="ECO:0000313" key="2">
    <source>
        <dbReference type="Proteomes" id="UP000701853"/>
    </source>
</evidence>
<dbReference type="Proteomes" id="UP000701853">
    <property type="component" value="Chromosome 5"/>
</dbReference>
<keyword evidence="2" id="KW-1185">Reference proteome</keyword>
<dbReference type="EMBL" id="JAHUZN010000005">
    <property type="protein sequence ID" value="KAG8494654.1"/>
    <property type="molecule type" value="Genomic_DNA"/>
</dbReference>
<gene>
    <name evidence="1" type="ORF">CXB51_012335</name>
</gene>
<sequence length="130" mass="14650">MYLPLVILSLSKTTTLNGVNSMWGDLHLRFLGGYGPRVGCINLTRGAEKLIQYKTYLQALPCFGSFEGDCGKNKSYIQYDFWIALVGYVSFSESCCRFVITLRMPRATAKDGDCIMGLFFCSSRKQLMIK</sequence>
<dbReference type="OrthoDB" id="1717534at2759"/>
<name>A0A8J5YWL4_9ROSI</name>
<comment type="caution">
    <text evidence="1">The sequence shown here is derived from an EMBL/GenBank/DDBJ whole genome shotgun (WGS) entry which is preliminary data.</text>
</comment>
<organism evidence="1 2">
    <name type="scientific">Gossypium anomalum</name>
    <dbReference type="NCBI Taxonomy" id="47600"/>
    <lineage>
        <taxon>Eukaryota</taxon>
        <taxon>Viridiplantae</taxon>
        <taxon>Streptophyta</taxon>
        <taxon>Embryophyta</taxon>
        <taxon>Tracheophyta</taxon>
        <taxon>Spermatophyta</taxon>
        <taxon>Magnoliopsida</taxon>
        <taxon>eudicotyledons</taxon>
        <taxon>Gunneridae</taxon>
        <taxon>Pentapetalae</taxon>
        <taxon>rosids</taxon>
        <taxon>malvids</taxon>
        <taxon>Malvales</taxon>
        <taxon>Malvaceae</taxon>
        <taxon>Malvoideae</taxon>
        <taxon>Gossypium</taxon>
    </lineage>
</organism>
<protein>
    <submittedName>
        <fullName evidence="1">Uncharacterized protein</fullName>
    </submittedName>
</protein>
<accession>A0A8J5YWL4</accession>
<reference evidence="1 2" key="1">
    <citation type="journal article" date="2021" name="bioRxiv">
        <title>The Gossypium anomalum genome as a resource for cotton improvement and evolutionary analysis of hybrid incompatibility.</title>
        <authorList>
            <person name="Grover C.E."/>
            <person name="Yuan D."/>
            <person name="Arick M.A."/>
            <person name="Miller E.R."/>
            <person name="Hu G."/>
            <person name="Peterson D.G."/>
            <person name="Wendel J.F."/>
            <person name="Udall J.A."/>
        </authorList>
    </citation>
    <scope>NUCLEOTIDE SEQUENCE [LARGE SCALE GENOMIC DNA]</scope>
    <source>
        <strain evidence="1">JFW-Udall</strain>
        <tissue evidence="1">Leaf</tissue>
    </source>
</reference>